<dbReference type="Gene3D" id="3.30.465.10">
    <property type="match status" value="1"/>
</dbReference>
<proteinExistence type="predicted"/>
<gene>
    <name evidence="2" type="ORF">FSUBG_12533</name>
</gene>
<reference evidence="2 3" key="1">
    <citation type="submission" date="2020-05" db="EMBL/GenBank/DDBJ databases">
        <title>Identification and distribution of gene clusters putatively required for synthesis of sphingolipid metabolism inhibitors in phylogenetically diverse species of the filamentous fungus Fusarium.</title>
        <authorList>
            <person name="Kim H.-S."/>
            <person name="Busman M."/>
            <person name="Brown D.W."/>
            <person name="Divon H."/>
            <person name="Uhlig S."/>
            <person name="Proctor R.H."/>
        </authorList>
    </citation>
    <scope>NUCLEOTIDE SEQUENCE [LARGE SCALE GENOMIC DNA]</scope>
    <source>
        <strain evidence="2 3">NRRL 66333</strain>
    </source>
</reference>
<comment type="caution">
    <text evidence="2">The sequence shown here is derived from an EMBL/GenBank/DDBJ whole genome shotgun (WGS) entry which is preliminary data.</text>
</comment>
<dbReference type="GO" id="GO:0005739">
    <property type="term" value="C:mitochondrion"/>
    <property type="evidence" value="ECO:0007669"/>
    <property type="project" value="TreeGrafter"/>
</dbReference>
<dbReference type="SUPFAM" id="SSF56176">
    <property type="entry name" value="FAD-binding/transporter-associated domain-like"/>
    <property type="match status" value="1"/>
</dbReference>
<dbReference type="InterPro" id="IPR016167">
    <property type="entry name" value="FAD-bd_PCMH_sub1"/>
</dbReference>
<dbReference type="PROSITE" id="PS51387">
    <property type="entry name" value="FAD_PCMH"/>
    <property type="match status" value="1"/>
</dbReference>
<sequence>MTTSTPPSKVWDHQVDERVNHIVEKLDENPEFAQKSVPGLKELLTDFAAPDVLVSGEDFHRRLLQVFKNSETDGTYSQTLSKYTPEEQDHIKKFVAGASPEALGKDFAIGPSLGCRKELEKLQHADSIAQITPHGGVERITPPTPSCTPPDDSASFGVAKVTKEVDGWFHKAVSQLADFFDTKEDNQKITVYKNAPFQNWGPNITNTPHLTYVPKTSEDVQTIVKLAIAQNLSVRCSGYRHSWSPIFGKDGQVLISMLDIETVTTLPNYAALPLAETAPNDLQVIHEAKTGNPRIYVAKKTVTVPLNIIIVKITLSGSNAPICHGAGRRNMTLSDLVRKIEYVDAHGNPQAVDDPKQLLAASGCFGLMGVVTHITMEFPPMSYAKLAPLKMPVIKAVPPPPGFDEETIPPALLKYWTPFSAAEKHKCQAEFERRATNDYYAEWFWFPYSDYSWVNTWDNTMDSTGAVSFPDDAHIWLSFVETVTMNIL</sequence>
<dbReference type="InterPro" id="IPR016166">
    <property type="entry name" value="FAD-bd_PCMH"/>
</dbReference>
<evidence type="ECO:0000313" key="3">
    <source>
        <dbReference type="Proteomes" id="UP000547976"/>
    </source>
</evidence>
<dbReference type="EMBL" id="JAAOAV010000273">
    <property type="protein sequence ID" value="KAF5585230.1"/>
    <property type="molecule type" value="Genomic_DNA"/>
</dbReference>
<dbReference type="InterPro" id="IPR016169">
    <property type="entry name" value="FAD-bd_PCMH_sub2"/>
</dbReference>
<dbReference type="InterPro" id="IPR010031">
    <property type="entry name" value="FAD_lactone_oxidase-like"/>
</dbReference>
<dbReference type="InterPro" id="IPR036318">
    <property type="entry name" value="FAD-bd_PCMH-like_sf"/>
</dbReference>
<dbReference type="AlphaFoldDB" id="A0A8H5L7I4"/>
<accession>A0A8H5L7I4</accession>
<organism evidence="2 3">
    <name type="scientific">Gibberella subglutinans</name>
    <name type="common">Fusarium subglutinans</name>
    <dbReference type="NCBI Taxonomy" id="42677"/>
    <lineage>
        <taxon>Eukaryota</taxon>
        <taxon>Fungi</taxon>
        <taxon>Dikarya</taxon>
        <taxon>Ascomycota</taxon>
        <taxon>Pezizomycotina</taxon>
        <taxon>Sordariomycetes</taxon>
        <taxon>Hypocreomycetidae</taxon>
        <taxon>Hypocreales</taxon>
        <taxon>Nectriaceae</taxon>
        <taxon>Fusarium</taxon>
        <taxon>Fusarium fujikuroi species complex</taxon>
    </lineage>
</organism>
<feature type="domain" description="FAD-binding PCMH-type" evidence="1">
    <location>
        <begin position="204"/>
        <end position="381"/>
    </location>
</feature>
<dbReference type="OrthoDB" id="610608at2759"/>
<dbReference type="Gene3D" id="3.30.43.10">
    <property type="entry name" value="Uridine Diphospho-n-acetylenolpyruvylglucosamine Reductase, domain 2"/>
    <property type="match status" value="1"/>
</dbReference>
<dbReference type="PANTHER" id="PTHR43762:SF1">
    <property type="entry name" value="D-ARABINONO-1,4-LACTONE OXIDASE"/>
    <property type="match status" value="1"/>
</dbReference>
<dbReference type="Proteomes" id="UP000547976">
    <property type="component" value="Unassembled WGS sequence"/>
</dbReference>
<name>A0A8H5L7I4_GIBSU</name>
<protein>
    <submittedName>
        <fullName evidence="2">Oxidoreductase</fullName>
    </submittedName>
</protein>
<keyword evidence="3" id="KW-1185">Reference proteome</keyword>
<dbReference type="PANTHER" id="PTHR43762">
    <property type="entry name" value="L-GULONOLACTONE OXIDASE"/>
    <property type="match status" value="1"/>
</dbReference>
<dbReference type="GO" id="GO:0071949">
    <property type="term" value="F:FAD binding"/>
    <property type="evidence" value="ECO:0007669"/>
    <property type="project" value="InterPro"/>
</dbReference>
<evidence type="ECO:0000259" key="1">
    <source>
        <dbReference type="PROSITE" id="PS51387"/>
    </source>
</evidence>
<evidence type="ECO:0000313" key="2">
    <source>
        <dbReference type="EMBL" id="KAF5585230.1"/>
    </source>
</evidence>
<dbReference type="RefSeq" id="XP_036532002.1">
    <property type="nucleotide sequence ID" value="XM_036677331.1"/>
</dbReference>
<dbReference type="GeneID" id="59312049"/>
<dbReference type="GO" id="GO:0003885">
    <property type="term" value="F:D-arabinono-1,4-lactone oxidase activity"/>
    <property type="evidence" value="ECO:0007669"/>
    <property type="project" value="TreeGrafter"/>
</dbReference>